<feature type="transmembrane region" description="Helical" evidence="2">
    <location>
        <begin position="20"/>
        <end position="40"/>
    </location>
</feature>
<reference evidence="3" key="1">
    <citation type="submission" date="2020-04" db="EMBL/GenBank/DDBJ databases">
        <authorList>
            <person name="Chiriac C."/>
            <person name="Salcher M."/>
            <person name="Ghai R."/>
            <person name="Kavagutti S V."/>
        </authorList>
    </citation>
    <scope>NUCLEOTIDE SEQUENCE</scope>
</reference>
<gene>
    <name evidence="3" type="ORF">UFOVP591_40</name>
</gene>
<accession>A0A6J5N0P8</accession>
<protein>
    <submittedName>
        <fullName evidence="3">Uncharacterized protein</fullName>
    </submittedName>
</protein>
<dbReference type="EMBL" id="LR796555">
    <property type="protein sequence ID" value="CAB4151887.1"/>
    <property type="molecule type" value="Genomic_DNA"/>
</dbReference>
<keyword evidence="1" id="KW-0175">Coiled coil</keyword>
<keyword evidence="2" id="KW-0812">Transmembrane</keyword>
<keyword evidence="2" id="KW-0472">Membrane</keyword>
<feature type="coiled-coil region" evidence="1">
    <location>
        <begin position="100"/>
        <end position="127"/>
    </location>
</feature>
<evidence type="ECO:0000313" key="3">
    <source>
        <dbReference type="EMBL" id="CAB4151887.1"/>
    </source>
</evidence>
<organism evidence="3">
    <name type="scientific">uncultured Caudovirales phage</name>
    <dbReference type="NCBI Taxonomy" id="2100421"/>
    <lineage>
        <taxon>Viruses</taxon>
        <taxon>Duplodnaviria</taxon>
        <taxon>Heunggongvirae</taxon>
        <taxon>Uroviricota</taxon>
        <taxon>Caudoviricetes</taxon>
        <taxon>Peduoviridae</taxon>
        <taxon>Maltschvirus</taxon>
        <taxon>Maltschvirus maltsch</taxon>
    </lineage>
</organism>
<evidence type="ECO:0000256" key="1">
    <source>
        <dbReference type="SAM" id="Coils"/>
    </source>
</evidence>
<sequence length="128" mass="14517">MKNEIDIYNEALRQSSRDFYLALLGMCLAAGVALIVLALATDDAHAEDLNLEHDFIDPNPFRCGEHSFDIHDPELFSNMCNRIAAQDAVSGEKFALEERISQLEAEKEVSIKRLASARRTIRKLKRNR</sequence>
<proteinExistence type="predicted"/>
<keyword evidence="2" id="KW-1133">Transmembrane helix</keyword>
<name>A0A6J5N0P8_9CAUD</name>
<evidence type="ECO:0000256" key="2">
    <source>
        <dbReference type="SAM" id="Phobius"/>
    </source>
</evidence>